<dbReference type="VEuPathDB" id="TriTrypDB:Lsey_0243_0140"/>
<keyword evidence="4 6" id="KW-1133">Transmembrane helix</keyword>
<dbReference type="Proteomes" id="UP000038009">
    <property type="component" value="Unassembled WGS sequence"/>
</dbReference>
<feature type="transmembrane region" description="Helical" evidence="6">
    <location>
        <begin position="104"/>
        <end position="125"/>
    </location>
</feature>
<feature type="transmembrane region" description="Helical" evidence="6">
    <location>
        <begin position="194"/>
        <end position="215"/>
    </location>
</feature>
<evidence type="ECO:0000313" key="8">
    <source>
        <dbReference type="Proteomes" id="UP000038009"/>
    </source>
</evidence>
<reference evidence="7 8" key="1">
    <citation type="journal article" date="2015" name="PLoS Pathog.">
        <title>Leptomonas seymouri: Adaptations to the Dixenous Life Cycle Analyzed by Genome Sequencing, Transcriptome Profiling and Co-infection with Leishmania donovani.</title>
        <authorList>
            <person name="Kraeva N."/>
            <person name="Butenko A."/>
            <person name="Hlavacova J."/>
            <person name="Kostygov A."/>
            <person name="Myskova J."/>
            <person name="Grybchuk D."/>
            <person name="Lestinova T."/>
            <person name="Votypka J."/>
            <person name="Volf P."/>
            <person name="Opperdoes F."/>
            <person name="Flegontov P."/>
            <person name="Lukes J."/>
            <person name="Yurchenko V."/>
        </authorList>
    </citation>
    <scope>NUCLEOTIDE SEQUENCE [LARGE SCALE GENOMIC DNA]</scope>
    <source>
        <strain evidence="7 8">ATCC 30220</strain>
    </source>
</reference>
<dbReference type="OrthoDB" id="10027013at2759"/>
<comment type="similarity">
    <text evidence="2">Belongs to the unc-50 family.</text>
</comment>
<evidence type="ECO:0000256" key="3">
    <source>
        <dbReference type="ARBA" id="ARBA00022692"/>
    </source>
</evidence>
<keyword evidence="8" id="KW-1185">Reference proteome</keyword>
<evidence type="ECO:0000256" key="4">
    <source>
        <dbReference type="ARBA" id="ARBA00022989"/>
    </source>
</evidence>
<sequence length="262" mass="29759">MYHRNAFVTSRWRSALPTFVRRAVQVDQMELDSALSQMYSLCTNPSLVSKMSRARMMTKGHYYRDDPAFLVLQLGFIIISTVAYGLVMASRWGDVLLTIVSNLMWFLASGLVFACVGRAVAVMYLPSSSLPHGSNTGNAGPGPSAGLDVFNDYLRSDVEWRYAFDVHCNGYFAYFIWTQIVQYPFMFISSCYPFLANTFYLAGVLTYIYNVFLGYLEVPSLSHQQRLLYPALAAVALYLLFFIEDVNVSAAMWHWSWAVYDV</sequence>
<feature type="transmembrane region" description="Helical" evidence="6">
    <location>
        <begin position="227"/>
        <end position="243"/>
    </location>
</feature>
<dbReference type="Pfam" id="PF05216">
    <property type="entry name" value="UNC-50"/>
    <property type="match status" value="1"/>
</dbReference>
<keyword evidence="3 6" id="KW-0812">Transmembrane</keyword>
<evidence type="ECO:0000256" key="1">
    <source>
        <dbReference type="ARBA" id="ARBA00004141"/>
    </source>
</evidence>
<keyword evidence="5 6" id="KW-0472">Membrane</keyword>
<evidence type="ECO:0000256" key="6">
    <source>
        <dbReference type="SAM" id="Phobius"/>
    </source>
</evidence>
<comment type="subcellular location">
    <subcellularLocation>
        <location evidence="1">Membrane</location>
        <topology evidence="1">Multi-pass membrane protein</topology>
    </subcellularLocation>
</comment>
<proteinExistence type="inferred from homology"/>
<evidence type="ECO:0000256" key="5">
    <source>
        <dbReference type="ARBA" id="ARBA00023136"/>
    </source>
</evidence>
<dbReference type="PANTHER" id="PTHR12841">
    <property type="entry name" value="PROTEIN UNC-50 HOMOLOG"/>
    <property type="match status" value="1"/>
</dbReference>
<gene>
    <name evidence="7" type="ORF">ABL78_6315</name>
</gene>
<dbReference type="GO" id="GO:0000139">
    <property type="term" value="C:Golgi membrane"/>
    <property type="evidence" value="ECO:0007669"/>
    <property type="project" value="TreeGrafter"/>
</dbReference>
<dbReference type="AlphaFoldDB" id="A0A0N1IJ03"/>
<protein>
    <recommendedName>
        <fullName evidence="9">Unc-50 related protein</fullName>
    </recommendedName>
</protein>
<dbReference type="InterPro" id="IPR007881">
    <property type="entry name" value="UNC-50"/>
</dbReference>
<evidence type="ECO:0000256" key="2">
    <source>
        <dbReference type="ARBA" id="ARBA00006293"/>
    </source>
</evidence>
<organism evidence="7 8">
    <name type="scientific">Leptomonas seymouri</name>
    <dbReference type="NCBI Taxonomy" id="5684"/>
    <lineage>
        <taxon>Eukaryota</taxon>
        <taxon>Discoba</taxon>
        <taxon>Euglenozoa</taxon>
        <taxon>Kinetoplastea</taxon>
        <taxon>Metakinetoplastina</taxon>
        <taxon>Trypanosomatida</taxon>
        <taxon>Trypanosomatidae</taxon>
        <taxon>Leishmaniinae</taxon>
        <taxon>Leptomonas</taxon>
    </lineage>
</organism>
<evidence type="ECO:0000313" key="7">
    <source>
        <dbReference type="EMBL" id="KPI84642.1"/>
    </source>
</evidence>
<dbReference type="OMA" id="YRNFMYR"/>
<comment type="caution">
    <text evidence="7">The sequence shown here is derived from an EMBL/GenBank/DDBJ whole genome shotgun (WGS) entry which is preliminary data.</text>
</comment>
<dbReference type="EMBL" id="LJSK01000243">
    <property type="protein sequence ID" value="KPI84642.1"/>
    <property type="molecule type" value="Genomic_DNA"/>
</dbReference>
<feature type="transmembrane region" description="Helical" evidence="6">
    <location>
        <begin position="69"/>
        <end position="92"/>
    </location>
</feature>
<dbReference type="PANTHER" id="PTHR12841:SF6">
    <property type="entry name" value="PROTEIN UNC-50 HOMOLOG"/>
    <property type="match status" value="1"/>
</dbReference>
<name>A0A0N1IJ03_LEPSE</name>
<accession>A0A0N1IJ03</accession>
<evidence type="ECO:0008006" key="9">
    <source>
        <dbReference type="Google" id="ProtNLM"/>
    </source>
</evidence>